<keyword evidence="7 10" id="KW-0804">Transcription</keyword>
<dbReference type="EMBL" id="KQ257458">
    <property type="protein sequence ID" value="KNC99264.1"/>
    <property type="molecule type" value="Genomic_DNA"/>
</dbReference>
<evidence type="ECO:0000256" key="5">
    <source>
        <dbReference type="ARBA" id="ARBA00016689"/>
    </source>
</evidence>
<dbReference type="Gene3D" id="1.10.10.10">
    <property type="entry name" value="Winged helix-like DNA-binding domain superfamily/Winged helix DNA-binding domain"/>
    <property type="match status" value="4"/>
</dbReference>
<dbReference type="GO" id="GO:0003697">
    <property type="term" value="F:single-stranded DNA binding"/>
    <property type="evidence" value="ECO:0007669"/>
    <property type="project" value="UniProtKB-UniRule"/>
</dbReference>
<dbReference type="Proteomes" id="UP000053201">
    <property type="component" value="Unassembled WGS sequence"/>
</dbReference>
<dbReference type="InterPro" id="IPR039748">
    <property type="entry name" value="RPC3"/>
</dbReference>
<accession>A0A0L0HE62</accession>
<dbReference type="InParanoid" id="A0A0L0HE62"/>
<dbReference type="FunCoup" id="A0A0L0HE62">
    <property type="interactions" value="720"/>
</dbReference>
<evidence type="ECO:0000256" key="10">
    <source>
        <dbReference type="RuleBase" id="RU367076"/>
    </source>
</evidence>
<dbReference type="VEuPathDB" id="FungiDB:SPPG_09283"/>
<dbReference type="Gene3D" id="6.10.140.1450">
    <property type="match status" value="1"/>
</dbReference>
<dbReference type="RefSeq" id="XP_016607304.1">
    <property type="nucleotide sequence ID" value="XM_016757441.1"/>
</dbReference>
<keyword evidence="6 10" id="KW-0240">DNA-directed RNA polymerase</keyword>
<evidence type="ECO:0000256" key="6">
    <source>
        <dbReference type="ARBA" id="ARBA00022478"/>
    </source>
</evidence>
<evidence type="ECO:0000259" key="12">
    <source>
        <dbReference type="Pfam" id="PF08221"/>
    </source>
</evidence>
<dbReference type="Pfam" id="PF08221">
    <property type="entry name" value="HTH_9"/>
    <property type="match status" value="1"/>
</dbReference>
<comment type="similarity">
    <text evidence="2 10">Belongs to the RNA polymerase beta chain family.</text>
</comment>
<organism evidence="14 15">
    <name type="scientific">Spizellomyces punctatus (strain DAOM BR117)</name>
    <dbReference type="NCBI Taxonomy" id="645134"/>
    <lineage>
        <taxon>Eukaryota</taxon>
        <taxon>Fungi</taxon>
        <taxon>Fungi incertae sedis</taxon>
        <taxon>Chytridiomycota</taxon>
        <taxon>Chytridiomycota incertae sedis</taxon>
        <taxon>Chytridiomycetes</taxon>
        <taxon>Spizellomycetales</taxon>
        <taxon>Spizellomycetaceae</taxon>
        <taxon>Spizellomyces</taxon>
    </lineage>
</organism>
<evidence type="ECO:0000256" key="8">
    <source>
        <dbReference type="ARBA" id="ARBA00023242"/>
    </source>
</evidence>
<comment type="similarity">
    <text evidence="3">Belongs to the eukaryotic RPC3/POLR3C RNA polymerase subunit family.</text>
</comment>
<feature type="domain" description="DNA-directed RNA polymerase III subunit RPC3 winged-helix" evidence="13">
    <location>
        <begin position="366"/>
        <end position="441"/>
    </location>
</feature>
<evidence type="ECO:0000256" key="2">
    <source>
        <dbReference type="ARBA" id="ARBA00006835"/>
    </source>
</evidence>
<evidence type="ECO:0000256" key="4">
    <source>
        <dbReference type="ARBA" id="ARBA00011206"/>
    </source>
</evidence>
<dbReference type="InterPro" id="IPR036390">
    <property type="entry name" value="WH_DNA-bd_sf"/>
</dbReference>
<name>A0A0L0HE62_SPIPD</name>
<gene>
    <name evidence="14" type="ORF">SPPG_09283</name>
</gene>
<evidence type="ECO:0000259" key="13">
    <source>
        <dbReference type="Pfam" id="PF22536"/>
    </source>
</evidence>
<evidence type="ECO:0000259" key="11">
    <source>
        <dbReference type="Pfam" id="PF05645"/>
    </source>
</evidence>
<comment type="function">
    <text evidence="9 10">DNA-dependent RNA polymerase catalyzes the transcription of DNA into RNA using the four ribonucleoside triphosphates as substrates. Specific core component of RNA polymerase III which synthesizes small RNAs, such as 5S rRNA and tRNAs.</text>
</comment>
<dbReference type="InterPro" id="IPR008806">
    <property type="entry name" value="RNA_pol_III_Rpc82_C"/>
</dbReference>
<dbReference type="SUPFAM" id="SSF46785">
    <property type="entry name" value="Winged helix' DNA-binding domain"/>
    <property type="match status" value="2"/>
</dbReference>
<evidence type="ECO:0000313" key="15">
    <source>
        <dbReference type="Proteomes" id="UP000053201"/>
    </source>
</evidence>
<protein>
    <recommendedName>
        <fullName evidence="5 10">DNA-directed RNA polymerase III subunit RPC3</fullName>
        <shortName evidence="10">RNA polymerase III subunit C3</shortName>
    </recommendedName>
</protein>
<dbReference type="Pfam" id="PF22536">
    <property type="entry name" value="WHD_POLR3C"/>
    <property type="match status" value="1"/>
</dbReference>
<dbReference type="GO" id="GO:0006351">
    <property type="term" value="P:DNA-templated transcription"/>
    <property type="evidence" value="ECO:0007669"/>
    <property type="project" value="InterPro"/>
</dbReference>
<dbReference type="InterPro" id="IPR036388">
    <property type="entry name" value="WH-like_DNA-bd_sf"/>
</dbReference>
<dbReference type="PANTHER" id="PTHR12949">
    <property type="entry name" value="RNA POLYMERASE III DNA DIRECTED -RELATED"/>
    <property type="match status" value="1"/>
</dbReference>
<reference evidence="14 15" key="1">
    <citation type="submission" date="2009-08" db="EMBL/GenBank/DDBJ databases">
        <title>The Genome Sequence of Spizellomyces punctatus strain DAOM BR117.</title>
        <authorList>
            <consortium name="The Broad Institute Genome Sequencing Platform"/>
            <person name="Russ C."/>
            <person name="Cuomo C."/>
            <person name="Shea T."/>
            <person name="Young S.K."/>
            <person name="Zeng Q."/>
            <person name="Koehrsen M."/>
            <person name="Haas B."/>
            <person name="Borodovsky M."/>
            <person name="Guigo R."/>
            <person name="Alvarado L."/>
            <person name="Berlin A."/>
            <person name="Bochicchio J."/>
            <person name="Borenstein D."/>
            <person name="Chapman S."/>
            <person name="Chen Z."/>
            <person name="Engels R."/>
            <person name="Freedman E."/>
            <person name="Gellesch M."/>
            <person name="Goldberg J."/>
            <person name="Griggs A."/>
            <person name="Gujja S."/>
            <person name="Heiman D."/>
            <person name="Hepburn T."/>
            <person name="Howarth C."/>
            <person name="Jen D."/>
            <person name="Larson L."/>
            <person name="Lewis B."/>
            <person name="Mehta T."/>
            <person name="Park D."/>
            <person name="Pearson M."/>
            <person name="Roberts A."/>
            <person name="Saif S."/>
            <person name="Shenoy N."/>
            <person name="Sisk P."/>
            <person name="Stolte C."/>
            <person name="Sykes S."/>
            <person name="Thomson T."/>
            <person name="Walk T."/>
            <person name="White J."/>
            <person name="Yandava C."/>
            <person name="Burger G."/>
            <person name="Gray M.W."/>
            <person name="Holland P.W.H."/>
            <person name="King N."/>
            <person name="Lang F.B.F."/>
            <person name="Roger A.J."/>
            <person name="Ruiz-Trillo I."/>
            <person name="Lander E."/>
            <person name="Nusbaum C."/>
        </authorList>
    </citation>
    <scope>NUCLEOTIDE SEQUENCE [LARGE SCALE GENOMIC DNA]</scope>
    <source>
        <strain evidence="14 15">DAOM BR117</strain>
    </source>
</reference>
<dbReference type="STRING" id="645134.A0A0L0HE62"/>
<dbReference type="AlphaFoldDB" id="A0A0L0HE62"/>
<keyword evidence="15" id="KW-1185">Reference proteome</keyword>
<dbReference type="PANTHER" id="PTHR12949:SF0">
    <property type="entry name" value="DNA-DIRECTED RNA POLYMERASE III SUBUNIT RPC3"/>
    <property type="match status" value="1"/>
</dbReference>
<evidence type="ECO:0000256" key="9">
    <source>
        <dbReference type="ARBA" id="ARBA00025127"/>
    </source>
</evidence>
<sequence length="526" mass="60399">MSHAQTRICRSILAEHFGPLVEKVCTVLLQRGRSNMSVLVRATDMPPRQIRESLFVLIQHNIVTYAEVPEGTRMVVYYQADVRNIILRDRFPLYIRTVQARFGEESERILREVLRHGRISYLFLSQSKATKLSREQLINWFVRLVDEKVLVECTHDDSLSIDDKRMQEEATEVAKRGGLPLTATEMTKLRRDLAQKREVLYDDTQDTGTKRKIVRDLEEVAHTKFQKFANDDGEEPIDGTKYYRTNYDRLHVYLRNEEVAKVAEQRINKGAGEVVRKLLASCEHKMRRCKGEWKSDAVSQIMLASTLDPQIPLAVDDSSANPVVDYLEALAQDDTRLVSKESEGGGGQYAVNLKRAGEELKARLMESIVQEKFGDAARRIWRILLMMNKLNEMQIAKFALIPVKEARHYLYAMLNSGLAFIQDVPKTLDHSAARTFFLWYVSVPRSTTIMIESAYRTLGNLKQRRTKEVAARARLIDKMQRLDVISGEARLSEGELKAVAQLNQVVGQLICTEVRMSQFLMILQEF</sequence>
<proteinExistence type="inferred from homology"/>
<dbReference type="FunFam" id="1.10.10.10:FF:000218">
    <property type="entry name" value="DNA-directed RNA polymerase III subunit RPC3"/>
    <property type="match status" value="1"/>
</dbReference>
<comment type="subunit">
    <text evidence="4 10">Component of the RNA polymerase III (Pol III) complex consisting of 17 subunits.</text>
</comment>
<evidence type="ECO:0000256" key="1">
    <source>
        <dbReference type="ARBA" id="ARBA00004123"/>
    </source>
</evidence>
<dbReference type="OrthoDB" id="272392at2759"/>
<keyword evidence="8 10" id="KW-0539">Nucleus</keyword>
<comment type="subcellular location">
    <subcellularLocation>
        <location evidence="1 10">Nucleus</location>
    </subcellularLocation>
</comment>
<dbReference type="GeneID" id="27692408"/>
<dbReference type="InterPro" id="IPR013197">
    <property type="entry name" value="RNA_pol_III_RPC82-rel_HTH"/>
</dbReference>
<dbReference type="OMA" id="GQYVVHM"/>
<dbReference type="InterPro" id="IPR055207">
    <property type="entry name" value="POLR3C_WHD"/>
</dbReference>
<feature type="domain" description="RNA polymerase III subunit RPC82-related helix-turn-helix" evidence="12">
    <location>
        <begin position="8"/>
        <end position="67"/>
    </location>
</feature>
<evidence type="ECO:0000313" key="14">
    <source>
        <dbReference type="EMBL" id="KNC99264.1"/>
    </source>
</evidence>
<dbReference type="GO" id="GO:0005666">
    <property type="term" value="C:RNA polymerase III complex"/>
    <property type="evidence" value="ECO:0007669"/>
    <property type="project" value="UniProtKB-UniRule"/>
</dbReference>
<feature type="domain" description="RNA polymerase III Rpc82 C -terminal" evidence="11">
    <location>
        <begin position="141"/>
        <end position="360"/>
    </location>
</feature>
<evidence type="ECO:0000256" key="7">
    <source>
        <dbReference type="ARBA" id="ARBA00023163"/>
    </source>
</evidence>
<evidence type="ECO:0000256" key="3">
    <source>
        <dbReference type="ARBA" id="ARBA00007206"/>
    </source>
</evidence>
<dbReference type="Pfam" id="PF05645">
    <property type="entry name" value="RNA_pol_Rpc82"/>
    <property type="match status" value="1"/>
</dbReference>
<dbReference type="eggNOG" id="KOG2587">
    <property type="taxonomic scope" value="Eukaryota"/>
</dbReference>